<evidence type="ECO:0000313" key="3">
    <source>
        <dbReference type="EMBL" id="SUQ64312.1"/>
    </source>
</evidence>
<dbReference type="EMBL" id="UIDD01000010">
    <property type="protein sequence ID" value="SUQ64312.1"/>
    <property type="molecule type" value="Genomic_DNA"/>
</dbReference>
<dbReference type="RefSeq" id="WP_115087906.1">
    <property type="nucleotide sequence ID" value="NZ_CBCSFG010000001.1"/>
</dbReference>
<dbReference type="AlphaFoldDB" id="A0A380T214"/>
<feature type="chain" id="PRO_5016797561" evidence="2">
    <location>
        <begin position="21"/>
        <end position="134"/>
    </location>
</feature>
<sequence length="134" mass="13883">MPNKLLAASCLALTCLTANATLLEASFDPDARYSIVSMTGDAAERTVITQRVGLSGTSYSARQIDCTNRTVRFLGSGTSLEDLKSAVADKESTPIFKGSLARAISEEACGETSGPDTVVSSTVTSGTEPAVEAQ</sequence>
<proteinExistence type="predicted"/>
<evidence type="ECO:0000256" key="2">
    <source>
        <dbReference type="SAM" id="SignalP"/>
    </source>
</evidence>
<organism evidence="3 4">
    <name type="scientific">Pseudomonas wadenswilerensis</name>
    <dbReference type="NCBI Taxonomy" id="1785161"/>
    <lineage>
        <taxon>Bacteria</taxon>
        <taxon>Pseudomonadati</taxon>
        <taxon>Pseudomonadota</taxon>
        <taxon>Gammaproteobacteria</taxon>
        <taxon>Pseudomonadales</taxon>
        <taxon>Pseudomonadaceae</taxon>
        <taxon>Pseudomonas</taxon>
    </lineage>
</organism>
<keyword evidence="4" id="KW-1185">Reference proteome</keyword>
<accession>A0A380T214</accession>
<feature type="region of interest" description="Disordered" evidence="1">
    <location>
        <begin position="107"/>
        <end position="134"/>
    </location>
</feature>
<reference evidence="4" key="1">
    <citation type="submission" date="2018-07" db="EMBL/GenBank/DDBJ databases">
        <authorList>
            <person name="Blom J."/>
        </authorList>
    </citation>
    <scope>NUCLEOTIDE SEQUENCE [LARGE SCALE GENOMIC DNA]</scope>
    <source>
        <strain evidence="4">CCOS 864</strain>
    </source>
</reference>
<gene>
    <name evidence="3" type="ORF">CCOS864_03768</name>
</gene>
<evidence type="ECO:0000313" key="4">
    <source>
        <dbReference type="Proteomes" id="UP000255177"/>
    </source>
</evidence>
<protein>
    <submittedName>
        <fullName evidence="3">Uncharacterized protein</fullName>
    </submittedName>
</protein>
<dbReference type="Proteomes" id="UP000255177">
    <property type="component" value="Unassembled WGS sequence"/>
</dbReference>
<evidence type="ECO:0000256" key="1">
    <source>
        <dbReference type="SAM" id="MobiDB-lite"/>
    </source>
</evidence>
<name>A0A380T214_9PSED</name>
<keyword evidence="2" id="KW-0732">Signal</keyword>
<feature type="signal peptide" evidence="2">
    <location>
        <begin position="1"/>
        <end position="20"/>
    </location>
</feature>